<dbReference type="RefSeq" id="WP_046551810.1">
    <property type="nucleotide sequence ID" value="NZ_CP011308.1"/>
</dbReference>
<accession>A0A7U4M2N1</accession>
<reference evidence="2" key="2">
    <citation type="journal article" date="2017" name="Stand. Genomic Sci.">
        <title>Complete genome sequence of the sulfur-oxidizing chemolithoautotrophic Sulfurovum lithotrophicum 42BKTT.</title>
        <authorList>
            <person name="Jeon W."/>
            <person name="Priscilla L."/>
            <person name="Park G."/>
            <person name="Lee H."/>
            <person name="Lee N."/>
            <person name="Lee D."/>
            <person name="Kwon H."/>
            <person name="Ahn I."/>
            <person name="Lee C."/>
            <person name="Lee H."/>
            <person name="Ahn J."/>
        </authorList>
    </citation>
    <scope>NUCLEOTIDE SEQUENCE [LARGE SCALE GENOMIC DNA]</scope>
    <source>
        <strain evidence="2">ATCC BAA-797 / 42BKT</strain>
    </source>
</reference>
<reference evidence="1 2" key="1">
    <citation type="submission" date="2015-04" db="EMBL/GenBank/DDBJ databases">
        <title>Complete genome sequence of Sulfurovum lithotrophicum ATCC BAA-797T.</title>
        <authorList>
            <person name="Ahn J."/>
            <person name="Park G."/>
            <person name="Jeon W."/>
            <person name="Jang Y."/>
            <person name="Jang M."/>
            <person name="Lee H."/>
            <person name="Lee H."/>
        </authorList>
    </citation>
    <scope>NUCLEOTIDE SEQUENCE [LARGE SCALE GENOMIC DNA]</scope>
    <source>
        <strain evidence="2">ATCC BAA-797 / 42BKT</strain>
    </source>
</reference>
<keyword evidence="2" id="KW-1185">Reference proteome</keyword>
<dbReference type="OrthoDB" id="5372782at2"/>
<gene>
    <name evidence="1" type="ORF">YH65_10380</name>
</gene>
<organism evidence="1 2">
    <name type="scientific">Sulfurovum lithotrophicum</name>
    <dbReference type="NCBI Taxonomy" id="206403"/>
    <lineage>
        <taxon>Bacteria</taxon>
        <taxon>Pseudomonadati</taxon>
        <taxon>Campylobacterota</taxon>
        <taxon>Epsilonproteobacteria</taxon>
        <taxon>Campylobacterales</taxon>
        <taxon>Sulfurovaceae</taxon>
        <taxon>Sulfurovum</taxon>
    </lineage>
</organism>
<dbReference type="AlphaFoldDB" id="A0A7U4M2N1"/>
<dbReference type="Proteomes" id="UP000034444">
    <property type="component" value="Chromosome"/>
</dbReference>
<dbReference type="KEGG" id="slh:YH65_10380"/>
<protein>
    <submittedName>
        <fullName evidence="1">Uncharacterized protein</fullName>
    </submittedName>
</protein>
<evidence type="ECO:0000313" key="2">
    <source>
        <dbReference type="Proteomes" id="UP000034444"/>
    </source>
</evidence>
<name>A0A7U4M2N1_9BACT</name>
<sequence>MTTFKKVQKTAGIRELIRSTFDVDLPLTGNWGYTAEEATIVEALPEGMPLLQLEHVFASIRAHLEMNITQEPENRYGGINLHEKEREQSKSEKGIFDKVTYEITAIKEDLYNAFIKEYKEGYGKDGFDLDDHFKRRKEATLTREVIHYFEVSAFG</sequence>
<dbReference type="EMBL" id="CP011308">
    <property type="protein sequence ID" value="AKF25748.1"/>
    <property type="molecule type" value="Genomic_DNA"/>
</dbReference>
<evidence type="ECO:0000313" key="1">
    <source>
        <dbReference type="EMBL" id="AKF25748.1"/>
    </source>
</evidence>
<proteinExistence type="predicted"/>